<evidence type="ECO:0000313" key="3">
    <source>
        <dbReference type="Proteomes" id="UP000250235"/>
    </source>
</evidence>
<gene>
    <name evidence="2" type="ORF">F511_47423</name>
</gene>
<evidence type="ECO:0000256" key="1">
    <source>
        <dbReference type="SAM" id="SignalP"/>
    </source>
</evidence>
<proteinExistence type="predicted"/>
<organism evidence="2 3">
    <name type="scientific">Dorcoceras hygrometricum</name>
    <dbReference type="NCBI Taxonomy" id="472368"/>
    <lineage>
        <taxon>Eukaryota</taxon>
        <taxon>Viridiplantae</taxon>
        <taxon>Streptophyta</taxon>
        <taxon>Embryophyta</taxon>
        <taxon>Tracheophyta</taxon>
        <taxon>Spermatophyta</taxon>
        <taxon>Magnoliopsida</taxon>
        <taxon>eudicotyledons</taxon>
        <taxon>Gunneridae</taxon>
        <taxon>Pentapetalae</taxon>
        <taxon>asterids</taxon>
        <taxon>lamiids</taxon>
        <taxon>Lamiales</taxon>
        <taxon>Gesneriaceae</taxon>
        <taxon>Didymocarpoideae</taxon>
        <taxon>Trichosporeae</taxon>
        <taxon>Loxocarpinae</taxon>
        <taxon>Dorcoceras</taxon>
    </lineage>
</organism>
<dbReference type="EMBL" id="KV225181">
    <property type="protein sequence ID" value="KZT75552.1"/>
    <property type="molecule type" value="Genomic_DNA"/>
</dbReference>
<name>A0A2Z6ZR29_9LAMI</name>
<evidence type="ECO:0000313" key="2">
    <source>
        <dbReference type="EMBL" id="KZT75552.1"/>
    </source>
</evidence>
<feature type="signal peptide" evidence="1">
    <location>
        <begin position="1"/>
        <end position="22"/>
    </location>
</feature>
<protein>
    <recommendedName>
        <fullName evidence="4">Secreted protein</fullName>
    </recommendedName>
</protein>
<keyword evidence="3" id="KW-1185">Reference proteome</keyword>
<sequence length="118" mass="13006">MAAQPCAIIALWLASAARDNGALVVPGGREEAEGWPRKLLRAGGRVMLLFCAKLLRDYGRTEDKCCATGWRNQRHAPHLLRQACGQAPHATWWRRPPPCGRLPATISGKIVATAKFFF</sequence>
<accession>A0A2Z6ZR29</accession>
<dbReference type="AlphaFoldDB" id="A0A2Z6ZR29"/>
<reference evidence="2 3" key="1">
    <citation type="journal article" date="2015" name="Proc. Natl. Acad. Sci. U.S.A.">
        <title>The resurrection genome of Boea hygrometrica: A blueprint for survival of dehydration.</title>
        <authorList>
            <person name="Xiao L."/>
            <person name="Yang G."/>
            <person name="Zhang L."/>
            <person name="Yang X."/>
            <person name="Zhao S."/>
            <person name="Ji Z."/>
            <person name="Zhou Q."/>
            <person name="Hu M."/>
            <person name="Wang Y."/>
            <person name="Chen M."/>
            <person name="Xu Y."/>
            <person name="Jin H."/>
            <person name="Xiao X."/>
            <person name="Hu G."/>
            <person name="Bao F."/>
            <person name="Hu Y."/>
            <person name="Wan P."/>
            <person name="Li L."/>
            <person name="Deng X."/>
            <person name="Kuang T."/>
            <person name="Xiang C."/>
            <person name="Zhu J.K."/>
            <person name="Oliver M.J."/>
            <person name="He Y."/>
        </authorList>
    </citation>
    <scope>NUCLEOTIDE SEQUENCE [LARGE SCALE GENOMIC DNA]</scope>
    <source>
        <strain evidence="3">cv. XS01</strain>
    </source>
</reference>
<evidence type="ECO:0008006" key="4">
    <source>
        <dbReference type="Google" id="ProtNLM"/>
    </source>
</evidence>
<dbReference type="Proteomes" id="UP000250235">
    <property type="component" value="Unassembled WGS sequence"/>
</dbReference>
<feature type="chain" id="PRO_5016384258" description="Secreted protein" evidence="1">
    <location>
        <begin position="23"/>
        <end position="118"/>
    </location>
</feature>
<keyword evidence="1" id="KW-0732">Signal</keyword>